<dbReference type="EMBL" id="BKCJ010010253">
    <property type="protein sequence ID" value="GEU90751.1"/>
    <property type="molecule type" value="Genomic_DNA"/>
</dbReference>
<feature type="compositionally biased region" description="Polar residues" evidence="3">
    <location>
        <begin position="212"/>
        <end position="223"/>
    </location>
</feature>
<name>A0A6L2NWR9_TANCI</name>
<dbReference type="GO" id="GO:0003676">
    <property type="term" value="F:nucleic acid binding"/>
    <property type="evidence" value="ECO:0007669"/>
    <property type="project" value="InterPro"/>
</dbReference>
<dbReference type="PROSITE" id="PS50994">
    <property type="entry name" value="INTEGRASE"/>
    <property type="match status" value="1"/>
</dbReference>
<dbReference type="GO" id="GO:0046872">
    <property type="term" value="F:metal ion binding"/>
    <property type="evidence" value="ECO:0007669"/>
    <property type="project" value="UniProtKB-KW"/>
</dbReference>
<evidence type="ECO:0000313" key="5">
    <source>
        <dbReference type="EMBL" id="GEU90751.1"/>
    </source>
</evidence>
<dbReference type="AlphaFoldDB" id="A0A6L2NWR9"/>
<dbReference type="Pfam" id="PF25597">
    <property type="entry name" value="SH3_retrovirus"/>
    <property type="match status" value="1"/>
</dbReference>
<dbReference type="InterPro" id="IPR013103">
    <property type="entry name" value="RVT_2"/>
</dbReference>
<evidence type="ECO:0000259" key="4">
    <source>
        <dbReference type="PROSITE" id="PS50994"/>
    </source>
</evidence>
<organism evidence="5">
    <name type="scientific">Tanacetum cinerariifolium</name>
    <name type="common">Dalmatian daisy</name>
    <name type="synonym">Chrysanthemum cinerariifolium</name>
    <dbReference type="NCBI Taxonomy" id="118510"/>
    <lineage>
        <taxon>Eukaryota</taxon>
        <taxon>Viridiplantae</taxon>
        <taxon>Streptophyta</taxon>
        <taxon>Embryophyta</taxon>
        <taxon>Tracheophyta</taxon>
        <taxon>Spermatophyta</taxon>
        <taxon>Magnoliopsida</taxon>
        <taxon>eudicotyledons</taxon>
        <taxon>Gunneridae</taxon>
        <taxon>Pentapetalae</taxon>
        <taxon>asterids</taxon>
        <taxon>campanulids</taxon>
        <taxon>Asterales</taxon>
        <taxon>Asteraceae</taxon>
        <taxon>Asteroideae</taxon>
        <taxon>Anthemideae</taxon>
        <taxon>Anthemidinae</taxon>
        <taxon>Tanacetum</taxon>
    </lineage>
</organism>
<reference evidence="5" key="1">
    <citation type="journal article" date="2019" name="Sci. Rep.">
        <title>Draft genome of Tanacetum cinerariifolium, the natural source of mosquito coil.</title>
        <authorList>
            <person name="Yamashiro T."/>
            <person name="Shiraishi A."/>
            <person name="Satake H."/>
            <person name="Nakayama K."/>
        </authorList>
    </citation>
    <scope>NUCLEOTIDE SEQUENCE</scope>
</reference>
<sequence>MDLCGPMHVASINGKKYIIIIVDDYSQFTWVKFLASKDEALAFIIKFLKMIQVRLNATVGNIHLDNGTEFVNQTLRDYYEQVGIYHETSIARTPQQNGVVERRNHTLVKAAHIIKPDLSYIHVFRALCYPNNDSENLEKLQAKPDIGIFIGYVTKKKDYRIYNRRTQKIIKTIHVDFDELTAMAFEQLGSGPGLQSSVASPVPIEEAPPLVESTNLPSSTTVDQDAPSPSTSQTTPQSQSQTIPLSAEEESYDFKLSHISNDPYFGILIPETVYEESSSSDFIPTTVHSNAPILEHLTHGYRQQEGIDFEESFAPVARLESVWIFLAFASHMNMIVYLMDISQSPRGIFLNQSIYALESLKKYIMESCNPVDTPMVKKSKPDENTQGKAVDPTHWHPHHIDIRYHFIKGRVENGFVELYFVKTQYQLADIFTKALCRERIEFLIDNLGMRSFTLETLKELADEAEE</sequence>
<evidence type="ECO:0000256" key="3">
    <source>
        <dbReference type="SAM" id="MobiDB-lite"/>
    </source>
</evidence>
<evidence type="ECO:0000256" key="2">
    <source>
        <dbReference type="ARBA" id="ARBA00022801"/>
    </source>
</evidence>
<dbReference type="InterPro" id="IPR039537">
    <property type="entry name" value="Retrotran_Ty1/copia-like"/>
</dbReference>
<gene>
    <name evidence="5" type="ORF">Tci_062729</name>
</gene>
<dbReference type="GO" id="GO:0016787">
    <property type="term" value="F:hydrolase activity"/>
    <property type="evidence" value="ECO:0007669"/>
    <property type="project" value="UniProtKB-KW"/>
</dbReference>
<accession>A0A6L2NWR9</accession>
<dbReference type="PANTHER" id="PTHR42648:SF21">
    <property type="entry name" value="CYSTEINE-RICH RLK (RECEPTOR-LIKE PROTEIN KINASE) 8"/>
    <property type="match status" value="1"/>
</dbReference>
<protein>
    <recommendedName>
        <fullName evidence="4">Integrase catalytic domain-containing protein</fullName>
    </recommendedName>
</protein>
<feature type="compositionally biased region" description="Low complexity" evidence="3">
    <location>
        <begin position="227"/>
        <end position="242"/>
    </location>
</feature>
<evidence type="ECO:0000256" key="1">
    <source>
        <dbReference type="ARBA" id="ARBA00022723"/>
    </source>
</evidence>
<feature type="domain" description="Integrase catalytic" evidence="4">
    <location>
        <begin position="1"/>
        <end position="107"/>
    </location>
</feature>
<dbReference type="InterPro" id="IPR036397">
    <property type="entry name" value="RNaseH_sf"/>
</dbReference>
<dbReference type="InterPro" id="IPR057670">
    <property type="entry name" value="SH3_retrovirus"/>
</dbReference>
<keyword evidence="2" id="KW-0378">Hydrolase</keyword>
<proteinExistence type="predicted"/>
<dbReference type="InterPro" id="IPR001584">
    <property type="entry name" value="Integrase_cat-core"/>
</dbReference>
<dbReference type="Gene3D" id="3.30.420.10">
    <property type="entry name" value="Ribonuclease H-like superfamily/Ribonuclease H"/>
    <property type="match status" value="1"/>
</dbReference>
<dbReference type="GO" id="GO:0015074">
    <property type="term" value="P:DNA integration"/>
    <property type="evidence" value="ECO:0007669"/>
    <property type="project" value="InterPro"/>
</dbReference>
<keyword evidence="1" id="KW-0479">Metal-binding</keyword>
<dbReference type="InterPro" id="IPR012337">
    <property type="entry name" value="RNaseH-like_sf"/>
</dbReference>
<dbReference type="PANTHER" id="PTHR42648">
    <property type="entry name" value="TRANSPOSASE, PUTATIVE-RELATED"/>
    <property type="match status" value="1"/>
</dbReference>
<dbReference type="SUPFAM" id="SSF53098">
    <property type="entry name" value="Ribonuclease H-like"/>
    <property type="match status" value="1"/>
</dbReference>
<dbReference type="Pfam" id="PF07727">
    <property type="entry name" value="RVT_2"/>
    <property type="match status" value="1"/>
</dbReference>
<dbReference type="Pfam" id="PF00665">
    <property type="entry name" value="rve"/>
    <property type="match status" value="1"/>
</dbReference>
<feature type="region of interest" description="Disordered" evidence="3">
    <location>
        <begin position="209"/>
        <end position="245"/>
    </location>
</feature>
<comment type="caution">
    <text evidence="5">The sequence shown here is derived from an EMBL/GenBank/DDBJ whole genome shotgun (WGS) entry which is preliminary data.</text>
</comment>